<dbReference type="EMBL" id="CP002808">
    <property type="protein sequence ID" value="AEG72665.1"/>
    <property type="molecule type" value="Genomic_DNA"/>
</dbReference>
<evidence type="ECO:0000313" key="1">
    <source>
        <dbReference type="EMBL" id="AEG72665.1"/>
    </source>
</evidence>
<protein>
    <submittedName>
        <fullName evidence="1">Uncharacterized protein</fullName>
    </submittedName>
</protein>
<name>F6FH60_MYCHI</name>
<dbReference type="KEGG" id="mhf:MHF_0389"/>
<sequence length="129" mass="14636">MLKKLAPLGGLAGASIAAGIYALKKGNEDRYKLEIPSYKKTAEEVKNRHQDGGLYLVDPENREWWSARGKEFKKFYSGDWQDFRNKCFLEAKSRKSEWDTVLGSNANYYSEASLVPSDNVDFLSLCVKS</sequence>
<organism evidence="1 2">
    <name type="scientific">Mycoplasma haemofelis (strain Ohio2)</name>
    <dbReference type="NCBI Taxonomy" id="859194"/>
    <lineage>
        <taxon>Bacteria</taxon>
        <taxon>Bacillati</taxon>
        <taxon>Mycoplasmatota</taxon>
        <taxon>Mollicutes</taxon>
        <taxon>Mycoplasmataceae</taxon>
        <taxon>Mycoplasma</taxon>
    </lineage>
</organism>
<reference key="2">
    <citation type="submission" date="2011-05" db="EMBL/GenBank/DDBJ databases">
        <title>The Genome of Mycoplasma haemofelis Strain Ohio2, a pathogenic hemoplasma of the cat.</title>
        <authorList>
            <person name="Santos A.P."/>
            <person name="Guimaraes A.M.S."/>
            <person name="SanMiguel P.J."/>
            <person name="Martin S.W."/>
            <person name="Messick J.B."/>
        </authorList>
    </citation>
    <scope>NUCLEOTIDE SEQUENCE</scope>
    <source>
        <strain>Ohio2</strain>
    </source>
</reference>
<reference evidence="1 2" key="1">
    <citation type="journal article" date="2011" name="J. Bacteriol.">
        <title>Complete genome sequences of two hemotropic Mycoplasmas, Mycoplasma haemofelis strain Ohio2 and Mycoplasma suis strain Illinois.</title>
        <authorList>
            <person name="Messick J.B."/>
            <person name="Santos A.P."/>
            <person name="Guimaraes A.M."/>
        </authorList>
    </citation>
    <scope>NUCLEOTIDE SEQUENCE [LARGE SCALE GENOMIC DNA]</scope>
    <source>
        <strain evidence="1 2">Ohio2</strain>
    </source>
</reference>
<dbReference type="HOGENOM" id="CLU_147349_0_0_14"/>
<dbReference type="AlphaFoldDB" id="F6FH60"/>
<gene>
    <name evidence="1" type="ordered locus">MHF_0389</name>
</gene>
<dbReference type="Proteomes" id="UP000007952">
    <property type="component" value="Chromosome"/>
</dbReference>
<dbReference type="STRING" id="859194.MHF_0389"/>
<evidence type="ECO:0000313" key="2">
    <source>
        <dbReference type="Proteomes" id="UP000007952"/>
    </source>
</evidence>
<dbReference type="BioCyc" id="MHAE859194:G1GR7-380-MONOMER"/>
<accession>F6FH60</accession>
<proteinExistence type="predicted"/>